<evidence type="ECO:0000256" key="1">
    <source>
        <dbReference type="ARBA" id="ARBA00006484"/>
    </source>
</evidence>
<dbReference type="Pfam" id="PF00106">
    <property type="entry name" value="adh_short"/>
    <property type="match status" value="1"/>
</dbReference>
<dbReference type="PRINTS" id="PR00080">
    <property type="entry name" value="SDRFAMILY"/>
</dbReference>
<gene>
    <name evidence="4" type="ORF">MICH65_0253</name>
</gene>
<dbReference type="InterPro" id="IPR020904">
    <property type="entry name" value="Sc_DH/Rdtase_CS"/>
</dbReference>
<proteinExistence type="inferred from homology"/>
<dbReference type="PROSITE" id="PS00061">
    <property type="entry name" value="ADH_SHORT"/>
    <property type="match status" value="1"/>
</dbReference>
<keyword evidence="5" id="KW-1185">Reference proteome</keyword>
<dbReference type="AlphaFoldDB" id="A0A857N5H6"/>
<sequence>MAPKTIIITGCSSGLGYHTAIYLAQQDYQVYASVRRNSDLNLFTHLPPQHQPQPFLLDLRWSQSRISKIISSLPTPPEVLINNAGYGFFGTLDTISVDHLQQQLEVNLYGTYKVIKAVLPSMRSRRAGLIINISSILGLFSLPGYGPYSISKFSIEALTQTLRHEETPFGIKTVSLNPGSFSTNFWKNSQLPRLNSKRTLSPHQQFNSNLKASFANPRRQHTRSHPLQVAKVINQLISTQNYPANVPIGLDAQLLYYLHRLLPRPLFFWIVKTIAHAPRPQQNA</sequence>
<protein>
    <submittedName>
        <fullName evidence="4">Short-chain dehydrogenase</fullName>
    </submittedName>
</protein>
<dbReference type="InterPro" id="IPR002347">
    <property type="entry name" value="SDR_fam"/>
</dbReference>
<organism evidence="4 5">
    <name type="scientific">Candidatus Chazhemtobacterium aquaticus</name>
    <dbReference type="NCBI Taxonomy" id="2715735"/>
    <lineage>
        <taxon>Bacteria</taxon>
        <taxon>Candidatus Chazhemtobacteraceae</taxon>
        <taxon>Candidatus Chazhemtobacterium</taxon>
    </lineage>
</organism>
<dbReference type="EMBL" id="CP047901">
    <property type="protein sequence ID" value="QHO63234.1"/>
    <property type="molecule type" value="Genomic_DNA"/>
</dbReference>
<comment type="similarity">
    <text evidence="1 3">Belongs to the short-chain dehydrogenases/reductases (SDR) family.</text>
</comment>
<dbReference type="Proteomes" id="UP000463983">
    <property type="component" value="Chromosome"/>
</dbReference>
<dbReference type="SUPFAM" id="SSF51735">
    <property type="entry name" value="NAD(P)-binding Rossmann-fold domains"/>
    <property type="match status" value="1"/>
</dbReference>
<dbReference type="PANTHER" id="PTHR43976">
    <property type="entry name" value="SHORT CHAIN DEHYDROGENASE"/>
    <property type="match status" value="1"/>
</dbReference>
<evidence type="ECO:0000256" key="3">
    <source>
        <dbReference type="RuleBase" id="RU000363"/>
    </source>
</evidence>
<dbReference type="Gene3D" id="3.40.50.720">
    <property type="entry name" value="NAD(P)-binding Rossmann-like Domain"/>
    <property type="match status" value="1"/>
</dbReference>
<keyword evidence="2" id="KW-0560">Oxidoreductase</keyword>
<dbReference type="PANTHER" id="PTHR43976:SF16">
    <property type="entry name" value="SHORT-CHAIN DEHYDROGENASE_REDUCTASE FAMILY PROTEIN"/>
    <property type="match status" value="1"/>
</dbReference>
<dbReference type="KEGG" id="caqa:MICH65_0253"/>
<evidence type="ECO:0000256" key="2">
    <source>
        <dbReference type="ARBA" id="ARBA00023002"/>
    </source>
</evidence>
<dbReference type="RefSeq" id="WP_161931624.1">
    <property type="nucleotide sequence ID" value="NZ_CP047901.1"/>
</dbReference>
<reference evidence="5" key="1">
    <citation type="journal article" date="2020" name="Microorganisms">
        <title>Complete Genome of a Member of a New Bacterial Lineage in the Microgenomates Group Reveals an Unusual Nucleotide Composition Disparity Between Two Strands of DNA and Limited Metabolic Potential.</title>
        <authorList>
            <person name="Kadnikov V.V."/>
            <person name="Mardanov A.V."/>
            <person name="Beletsky A.V."/>
            <person name="Karnachuk O.V."/>
            <person name="Ravin N.V."/>
        </authorList>
    </citation>
    <scope>NUCLEOTIDE SEQUENCE [LARGE SCALE GENOMIC DNA]</scope>
</reference>
<name>A0A857N5H6_9BACT</name>
<dbReference type="PRINTS" id="PR00081">
    <property type="entry name" value="GDHRDH"/>
</dbReference>
<evidence type="ECO:0000313" key="5">
    <source>
        <dbReference type="Proteomes" id="UP000463983"/>
    </source>
</evidence>
<dbReference type="InterPro" id="IPR036291">
    <property type="entry name" value="NAD(P)-bd_dom_sf"/>
</dbReference>
<dbReference type="InterPro" id="IPR051911">
    <property type="entry name" value="SDR_oxidoreductase"/>
</dbReference>
<accession>A0A857N5H6</accession>
<dbReference type="GO" id="GO:0016491">
    <property type="term" value="F:oxidoreductase activity"/>
    <property type="evidence" value="ECO:0007669"/>
    <property type="project" value="UniProtKB-KW"/>
</dbReference>
<evidence type="ECO:0000313" key="4">
    <source>
        <dbReference type="EMBL" id="QHO63234.1"/>
    </source>
</evidence>